<accession>A0A3L6SEU3</accession>
<dbReference type="AlphaFoldDB" id="A0A3L6SEU3"/>
<feature type="region of interest" description="Disordered" evidence="1">
    <location>
        <begin position="43"/>
        <end position="116"/>
    </location>
</feature>
<proteinExistence type="predicted"/>
<dbReference type="EMBL" id="PQIB02000005">
    <property type="protein sequence ID" value="RLN19498.1"/>
    <property type="molecule type" value="Genomic_DNA"/>
</dbReference>
<feature type="compositionally biased region" description="Low complexity" evidence="1">
    <location>
        <begin position="73"/>
        <end position="88"/>
    </location>
</feature>
<feature type="compositionally biased region" description="Low complexity" evidence="1">
    <location>
        <begin position="53"/>
        <end position="65"/>
    </location>
</feature>
<keyword evidence="3" id="KW-1185">Reference proteome</keyword>
<reference evidence="3" key="1">
    <citation type="journal article" date="2019" name="Nat. Commun.">
        <title>The genome of broomcorn millet.</title>
        <authorList>
            <person name="Zou C."/>
            <person name="Miki D."/>
            <person name="Li D."/>
            <person name="Tang Q."/>
            <person name="Xiao L."/>
            <person name="Rajput S."/>
            <person name="Deng P."/>
            <person name="Jia W."/>
            <person name="Huang R."/>
            <person name="Zhang M."/>
            <person name="Sun Y."/>
            <person name="Hu J."/>
            <person name="Fu X."/>
            <person name="Schnable P.S."/>
            <person name="Li F."/>
            <person name="Zhang H."/>
            <person name="Feng B."/>
            <person name="Zhu X."/>
            <person name="Liu R."/>
            <person name="Schnable J.C."/>
            <person name="Zhu J.-K."/>
            <person name="Zhang H."/>
        </authorList>
    </citation>
    <scope>NUCLEOTIDE SEQUENCE [LARGE SCALE GENOMIC DNA]</scope>
</reference>
<evidence type="ECO:0000256" key="1">
    <source>
        <dbReference type="SAM" id="MobiDB-lite"/>
    </source>
</evidence>
<comment type="caution">
    <text evidence="2">The sequence shown here is derived from an EMBL/GenBank/DDBJ whole genome shotgun (WGS) entry which is preliminary data.</text>
</comment>
<sequence>MGCTGMARSAPPDPDSRRTTVPDSACLPLLLGGQAPAHLSLAAAHPVPSGRRPALASRSPWAAAAPPAPPPATAAGRQRLAAPAALRASCDHGAQGLGGRSSFGGVSGARADRERY</sequence>
<dbReference type="Proteomes" id="UP000275267">
    <property type="component" value="Unassembled WGS sequence"/>
</dbReference>
<gene>
    <name evidence="2" type="ORF">C2845_PM02G28460</name>
</gene>
<evidence type="ECO:0000313" key="2">
    <source>
        <dbReference type="EMBL" id="RLN19498.1"/>
    </source>
</evidence>
<protein>
    <submittedName>
        <fullName evidence="2">Uncharacterized protein</fullName>
    </submittedName>
</protein>
<feature type="compositionally biased region" description="Gly residues" evidence="1">
    <location>
        <begin position="95"/>
        <end position="107"/>
    </location>
</feature>
<organism evidence="2 3">
    <name type="scientific">Panicum miliaceum</name>
    <name type="common">Proso millet</name>
    <name type="synonym">Broomcorn millet</name>
    <dbReference type="NCBI Taxonomy" id="4540"/>
    <lineage>
        <taxon>Eukaryota</taxon>
        <taxon>Viridiplantae</taxon>
        <taxon>Streptophyta</taxon>
        <taxon>Embryophyta</taxon>
        <taxon>Tracheophyta</taxon>
        <taxon>Spermatophyta</taxon>
        <taxon>Magnoliopsida</taxon>
        <taxon>Liliopsida</taxon>
        <taxon>Poales</taxon>
        <taxon>Poaceae</taxon>
        <taxon>PACMAD clade</taxon>
        <taxon>Panicoideae</taxon>
        <taxon>Panicodae</taxon>
        <taxon>Paniceae</taxon>
        <taxon>Panicinae</taxon>
        <taxon>Panicum</taxon>
        <taxon>Panicum sect. Panicum</taxon>
    </lineage>
</organism>
<feature type="region of interest" description="Disordered" evidence="1">
    <location>
        <begin position="1"/>
        <end position="23"/>
    </location>
</feature>
<evidence type="ECO:0000313" key="3">
    <source>
        <dbReference type="Proteomes" id="UP000275267"/>
    </source>
</evidence>
<name>A0A3L6SEU3_PANMI</name>